<dbReference type="InterPro" id="IPR011051">
    <property type="entry name" value="RmlC_Cupin_sf"/>
</dbReference>
<dbReference type="Proteomes" id="UP000183107">
    <property type="component" value="Unassembled WGS sequence"/>
</dbReference>
<feature type="domain" description="Cupin type-2" evidence="1">
    <location>
        <begin position="70"/>
        <end position="139"/>
    </location>
</feature>
<keyword evidence="3" id="KW-1185">Reference proteome</keyword>
<dbReference type="CDD" id="cd02234">
    <property type="entry name" value="cupin_BLR7677-like"/>
    <property type="match status" value="1"/>
</dbReference>
<reference evidence="3" key="1">
    <citation type="submission" date="2016-10" db="EMBL/GenBank/DDBJ databases">
        <authorList>
            <person name="Varghese N."/>
        </authorList>
    </citation>
    <scope>NUCLEOTIDE SEQUENCE [LARGE SCALE GENOMIC DNA]</scope>
    <source>
        <strain evidence="3">Nsp8</strain>
    </source>
</reference>
<proteinExistence type="predicted"/>
<dbReference type="Pfam" id="PF07883">
    <property type="entry name" value="Cupin_2"/>
    <property type="match status" value="1"/>
</dbReference>
<dbReference type="SUPFAM" id="SSF51182">
    <property type="entry name" value="RmlC-like cupins"/>
    <property type="match status" value="1"/>
</dbReference>
<dbReference type="EMBL" id="FOVJ01000008">
    <property type="protein sequence ID" value="SFO13141.1"/>
    <property type="molecule type" value="Genomic_DNA"/>
</dbReference>
<name>A0A1I5EQ48_9PROT</name>
<evidence type="ECO:0000259" key="1">
    <source>
        <dbReference type="Pfam" id="PF07883"/>
    </source>
</evidence>
<protein>
    <submittedName>
        <fullName evidence="2">Cupin domain-containing protein</fullName>
    </submittedName>
</protein>
<dbReference type="AlphaFoldDB" id="A0A1I5EQ48"/>
<dbReference type="InterPro" id="IPR013096">
    <property type="entry name" value="Cupin_2"/>
</dbReference>
<evidence type="ECO:0000313" key="2">
    <source>
        <dbReference type="EMBL" id="SFO13141.1"/>
    </source>
</evidence>
<dbReference type="PANTHER" id="PTHR38599">
    <property type="entry name" value="CUPIN DOMAIN PROTEIN (AFU_ORTHOLOGUE AFUA_3G13620)"/>
    <property type="match status" value="1"/>
</dbReference>
<dbReference type="PANTHER" id="PTHR38599:SF1">
    <property type="entry name" value="CUPIN DOMAIN PROTEIN (AFU_ORTHOLOGUE AFUA_3G13620)"/>
    <property type="match status" value="1"/>
</dbReference>
<accession>A0A1I5EQ48</accession>
<organism evidence="2 3">
    <name type="scientific">Nitrosospira briensis</name>
    <dbReference type="NCBI Taxonomy" id="35799"/>
    <lineage>
        <taxon>Bacteria</taxon>
        <taxon>Pseudomonadati</taxon>
        <taxon>Pseudomonadota</taxon>
        <taxon>Betaproteobacteria</taxon>
        <taxon>Nitrosomonadales</taxon>
        <taxon>Nitrosomonadaceae</taxon>
        <taxon>Nitrosospira</taxon>
    </lineage>
</organism>
<gene>
    <name evidence="2" type="ORF">SAMN05216386_2713</name>
</gene>
<evidence type="ECO:0000313" key="3">
    <source>
        <dbReference type="Proteomes" id="UP000183107"/>
    </source>
</evidence>
<dbReference type="PROSITE" id="PS51257">
    <property type="entry name" value="PROKAR_LIPOPROTEIN"/>
    <property type="match status" value="1"/>
</dbReference>
<dbReference type="RefSeq" id="WP_177186988.1">
    <property type="nucleotide sequence ID" value="NZ_FOVJ01000008.1"/>
</dbReference>
<dbReference type="Gene3D" id="2.60.120.10">
    <property type="entry name" value="Jelly Rolls"/>
    <property type="match status" value="1"/>
</dbReference>
<dbReference type="InterPro" id="IPR014710">
    <property type="entry name" value="RmlC-like_jellyroll"/>
</dbReference>
<sequence length="154" mass="16293">MIRYLHLYSKGPKARSVTLFLAGVLLSAGGIACATDLPNRNSSNSTGVTLASVASQALPDDPAQTLTAFVVNLAPEAKTGSHRHAGIVFVYVLDGIVRSQLNRGEIIEYRAGQSWSEPPGTVHSYMENPSQTVPARLLATIIAPTGAQLTTYGE</sequence>